<dbReference type="EC" id="2.7.7.62" evidence="9"/>
<evidence type="ECO:0000256" key="10">
    <source>
        <dbReference type="ARBA" id="ARBA00022573"/>
    </source>
</evidence>
<dbReference type="eggNOG" id="COG2087">
    <property type="taxonomic scope" value="Bacteria"/>
</dbReference>
<feature type="binding site" evidence="19">
    <location>
        <begin position="7"/>
        <end position="14"/>
    </location>
    <ligand>
        <name>GTP</name>
        <dbReference type="ChEBI" id="CHEBI:37565"/>
    </ligand>
</feature>
<dbReference type="Pfam" id="PF02283">
    <property type="entry name" value="CobU"/>
    <property type="match status" value="1"/>
</dbReference>
<dbReference type="PIRSF" id="PIRSF006135">
    <property type="entry name" value="CobU"/>
    <property type="match status" value="1"/>
</dbReference>
<dbReference type="EC" id="2.7.1.156" evidence="8"/>
<comment type="catalytic activity">
    <reaction evidence="2">
        <text>adenosylcob(III)inamide phosphate + GTP + H(+) = adenosylcob(III)inamide-GDP + diphosphate</text>
        <dbReference type="Rhea" id="RHEA:22712"/>
        <dbReference type="ChEBI" id="CHEBI:15378"/>
        <dbReference type="ChEBI" id="CHEBI:33019"/>
        <dbReference type="ChEBI" id="CHEBI:37565"/>
        <dbReference type="ChEBI" id="CHEBI:58502"/>
        <dbReference type="ChEBI" id="CHEBI:60487"/>
        <dbReference type="EC" id="2.7.7.62"/>
    </reaction>
</comment>
<comment type="pathway">
    <text evidence="6">Cofactor biosynthesis; adenosylcobalamin biosynthesis; adenosylcobalamin from cob(II)yrinate a,c-diamide: step 5/7.</text>
</comment>
<keyword evidence="10" id="KW-0169">Cobalamin biosynthesis</keyword>
<proteinExistence type="inferred from homology"/>
<comment type="catalytic activity">
    <reaction evidence="1">
        <text>adenosylcob(III)inamide + ATP = adenosylcob(III)inamide phosphate + ADP + H(+)</text>
        <dbReference type="Rhea" id="RHEA:15769"/>
        <dbReference type="ChEBI" id="CHEBI:2480"/>
        <dbReference type="ChEBI" id="CHEBI:15378"/>
        <dbReference type="ChEBI" id="CHEBI:30616"/>
        <dbReference type="ChEBI" id="CHEBI:58502"/>
        <dbReference type="ChEBI" id="CHEBI:456216"/>
        <dbReference type="EC" id="2.7.1.156"/>
    </reaction>
</comment>
<dbReference type="EMBL" id="AEPW01000075">
    <property type="protein sequence ID" value="EFU76397.1"/>
    <property type="molecule type" value="Genomic_DNA"/>
</dbReference>
<dbReference type="PANTHER" id="PTHR34848:SF1">
    <property type="entry name" value="BIFUNCTIONAL ADENOSYLCOBALAMIN BIOSYNTHESIS PROTEIN COBU"/>
    <property type="match status" value="1"/>
</dbReference>
<evidence type="ECO:0000313" key="21">
    <source>
        <dbReference type="Proteomes" id="UP000003434"/>
    </source>
</evidence>
<dbReference type="GO" id="GO:0009236">
    <property type="term" value="P:cobalamin biosynthetic process"/>
    <property type="evidence" value="ECO:0007669"/>
    <property type="project" value="UniProtKB-UniPathway"/>
</dbReference>
<dbReference type="UniPathway" id="UPA00148">
    <property type="reaction ID" value="UER00236"/>
</dbReference>
<dbReference type="GO" id="GO:0005525">
    <property type="term" value="F:GTP binding"/>
    <property type="evidence" value="ECO:0007669"/>
    <property type="project" value="UniProtKB-KW"/>
</dbReference>
<keyword evidence="15 19" id="KW-0342">GTP-binding</keyword>
<evidence type="ECO:0000256" key="8">
    <source>
        <dbReference type="ARBA" id="ARBA00012016"/>
    </source>
</evidence>
<evidence type="ECO:0000256" key="6">
    <source>
        <dbReference type="ARBA" id="ARBA00005159"/>
    </source>
</evidence>
<evidence type="ECO:0000256" key="9">
    <source>
        <dbReference type="ARBA" id="ARBA00012523"/>
    </source>
</evidence>
<evidence type="ECO:0000256" key="12">
    <source>
        <dbReference type="ARBA" id="ARBA00022741"/>
    </source>
</evidence>
<dbReference type="Gene3D" id="3.40.50.300">
    <property type="entry name" value="P-loop containing nucleotide triphosphate hydrolases"/>
    <property type="match status" value="1"/>
</dbReference>
<comment type="similarity">
    <text evidence="7">Belongs to the CobU/CobP family.</text>
</comment>
<keyword evidence="11" id="KW-0808">Transferase</keyword>
<evidence type="ECO:0000256" key="7">
    <source>
        <dbReference type="ARBA" id="ARBA00007490"/>
    </source>
</evidence>
<feature type="binding site" evidence="19">
    <location>
        <position position="61"/>
    </location>
    <ligand>
        <name>GTP</name>
        <dbReference type="ChEBI" id="CHEBI:37565"/>
    </ligand>
</feature>
<evidence type="ECO:0000256" key="15">
    <source>
        <dbReference type="ARBA" id="ARBA00023134"/>
    </source>
</evidence>
<accession>E6LP79</accession>
<sequence>MMIYIYGGVASGKSEYAEELISKSFERKIYLATMENDGDFAKKRIQKHLLQRASKNFITVEEPRYISNININSDDNILLEDLTNLLSNNIFDKNGLKYAPIEITGEIFSDIIELEKKCNSLFIVGNDIFSTKRNQSKELDIFIDCLFSLHQKITDNADRVVEVIYGLPYNRK</sequence>
<dbReference type="InterPro" id="IPR027417">
    <property type="entry name" value="P-loop_NTPase"/>
</dbReference>
<feature type="binding site" evidence="19">
    <location>
        <position position="80"/>
    </location>
    <ligand>
        <name>GTP</name>
        <dbReference type="ChEBI" id="CHEBI:37565"/>
    </ligand>
</feature>
<evidence type="ECO:0000256" key="11">
    <source>
        <dbReference type="ARBA" id="ARBA00022679"/>
    </source>
</evidence>
<dbReference type="GO" id="GO:0005524">
    <property type="term" value="F:ATP binding"/>
    <property type="evidence" value="ECO:0007669"/>
    <property type="project" value="UniProtKB-KW"/>
</dbReference>
<evidence type="ECO:0000256" key="17">
    <source>
        <dbReference type="ARBA" id="ARBA00030571"/>
    </source>
</evidence>
<dbReference type="SUPFAM" id="SSF52540">
    <property type="entry name" value="P-loop containing nucleoside triphosphate hydrolases"/>
    <property type="match status" value="1"/>
</dbReference>
<organism evidence="20 21">
    <name type="scientific">Lachnoanaerobaculum saburreum DSM 3986</name>
    <dbReference type="NCBI Taxonomy" id="887325"/>
    <lineage>
        <taxon>Bacteria</taxon>
        <taxon>Bacillati</taxon>
        <taxon>Bacillota</taxon>
        <taxon>Clostridia</taxon>
        <taxon>Lachnospirales</taxon>
        <taxon>Lachnospiraceae</taxon>
        <taxon>Lachnoanaerobaculum</taxon>
    </lineage>
</organism>
<dbReference type="HOGENOM" id="CLU_094161_1_1_9"/>
<evidence type="ECO:0000256" key="5">
    <source>
        <dbReference type="ARBA" id="ARBA00004692"/>
    </source>
</evidence>
<comment type="pathway">
    <text evidence="5">Cofactor biosynthesis; adenosylcobalamin biosynthesis; adenosylcobalamin from cob(II)yrinate a,c-diamide: step 6/7.</text>
</comment>
<gene>
    <name evidence="20" type="ORF">HMPREF0381_1764</name>
</gene>
<dbReference type="Proteomes" id="UP000003434">
    <property type="component" value="Unassembled WGS sequence"/>
</dbReference>
<comment type="function">
    <text evidence="4">Catalyzes ATP-dependent phosphorylation of adenosylcobinamide and addition of GMP to adenosylcobinamide phosphate.</text>
</comment>
<evidence type="ECO:0000256" key="2">
    <source>
        <dbReference type="ARBA" id="ARBA00000711"/>
    </source>
</evidence>
<evidence type="ECO:0000256" key="16">
    <source>
        <dbReference type="ARBA" id="ARBA00029570"/>
    </source>
</evidence>
<reference evidence="20 21" key="1">
    <citation type="submission" date="2010-12" db="EMBL/GenBank/DDBJ databases">
        <authorList>
            <person name="Muzny D."/>
            <person name="Qin X."/>
            <person name="Deng J."/>
            <person name="Jiang H."/>
            <person name="Liu Y."/>
            <person name="Qu J."/>
            <person name="Song X.-Z."/>
            <person name="Zhang L."/>
            <person name="Thornton R."/>
            <person name="Coyle M."/>
            <person name="Francisco L."/>
            <person name="Jackson L."/>
            <person name="Javaid M."/>
            <person name="Korchina V."/>
            <person name="Kovar C."/>
            <person name="Mata R."/>
            <person name="Mathew T."/>
            <person name="Ngo R."/>
            <person name="Nguyen L."/>
            <person name="Nguyen N."/>
            <person name="Okwuonu G."/>
            <person name="Ongeri F."/>
            <person name="Pham C."/>
            <person name="Simmons D."/>
            <person name="Wilczek-Boney K."/>
            <person name="Hale W."/>
            <person name="Jakkamsetti A."/>
            <person name="Pham P."/>
            <person name="Ruth R."/>
            <person name="San Lucas F."/>
            <person name="Warren J."/>
            <person name="Zhang J."/>
            <person name="Zhao Z."/>
            <person name="Zhou C."/>
            <person name="Zhu D."/>
            <person name="Lee S."/>
            <person name="Bess C."/>
            <person name="Blankenburg K."/>
            <person name="Forbes L."/>
            <person name="Fu Q."/>
            <person name="Gubbala S."/>
            <person name="Hirani K."/>
            <person name="Jayaseelan J.C."/>
            <person name="Lara F."/>
            <person name="Munidasa M."/>
            <person name="Palculict T."/>
            <person name="Patil S."/>
            <person name="Pu L.-L."/>
            <person name="Saada N."/>
            <person name="Tang L."/>
            <person name="Weissenberger G."/>
            <person name="Zhu Y."/>
            <person name="Hemphill L."/>
            <person name="Shang Y."/>
            <person name="Youmans B."/>
            <person name="Ayvaz T."/>
            <person name="Ross M."/>
            <person name="Santibanez J."/>
            <person name="Aqrawi P."/>
            <person name="Gross S."/>
            <person name="Joshi V."/>
            <person name="Fowler G."/>
            <person name="Nazareth L."/>
            <person name="Reid J."/>
            <person name="Worley K."/>
            <person name="Petrosino J."/>
            <person name="Highlander S."/>
            <person name="Gibbs R."/>
        </authorList>
    </citation>
    <scope>NUCLEOTIDE SEQUENCE [LARGE SCALE GENOMIC DNA]</scope>
    <source>
        <strain evidence="20 21">DSM 3986</strain>
    </source>
</reference>
<evidence type="ECO:0000256" key="13">
    <source>
        <dbReference type="ARBA" id="ARBA00022777"/>
    </source>
</evidence>
<keyword evidence="13" id="KW-0418">Kinase</keyword>
<protein>
    <recommendedName>
        <fullName evidence="16">Adenosylcobinamide kinase</fullName>
        <ecNumber evidence="8">2.7.1.156</ecNumber>
        <ecNumber evidence="9">2.7.7.62</ecNumber>
    </recommendedName>
    <alternativeName>
        <fullName evidence="17">Adenosylcobinamide-phosphate guanylyltransferase</fullName>
    </alternativeName>
</protein>
<evidence type="ECO:0000256" key="4">
    <source>
        <dbReference type="ARBA" id="ARBA00003889"/>
    </source>
</evidence>
<evidence type="ECO:0000313" key="20">
    <source>
        <dbReference type="EMBL" id="EFU76397.1"/>
    </source>
</evidence>
<evidence type="ECO:0000256" key="3">
    <source>
        <dbReference type="ARBA" id="ARBA00001522"/>
    </source>
</evidence>
<dbReference type="RefSeq" id="WP_008751529.1">
    <property type="nucleotide sequence ID" value="NZ_GL622296.1"/>
</dbReference>
<evidence type="ECO:0000256" key="1">
    <source>
        <dbReference type="ARBA" id="ARBA00000312"/>
    </source>
</evidence>
<evidence type="ECO:0000256" key="14">
    <source>
        <dbReference type="ARBA" id="ARBA00022840"/>
    </source>
</evidence>
<dbReference type="GO" id="GO:0008820">
    <property type="term" value="F:cobinamide phosphate guanylyltransferase activity"/>
    <property type="evidence" value="ECO:0007669"/>
    <property type="project" value="UniProtKB-EC"/>
</dbReference>
<keyword evidence="12 19" id="KW-0547">Nucleotide-binding</keyword>
<comment type="caution">
    <text evidence="20">The sequence shown here is derived from an EMBL/GenBank/DDBJ whole genome shotgun (WGS) entry which is preliminary data.</text>
</comment>
<feature type="active site" description="GMP-histidine intermediate" evidence="18">
    <location>
        <position position="48"/>
    </location>
</feature>
<evidence type="ECO:0000256" key="19">
    <source>
        <dbReference type="PIRSR" id="PIRSR006135-2"/>
    </source>
</evidence>
<dbReference type="InterPro" id="IPR003203">
    <property type="entry name" value="CobU/CobP"/>
</dbReference>
<name>E6LP79_9FIRM</name>
<dbReference type="AlphaFoldDB" id="E6LP79"/>
<dbReference type="GO" id="GO:0043752">
    <property type="term" value="F:adenosylcobinamide kinase activity"/>
    <property type="evidence" value="ECO:0007669"/>
    <property type="project" value="UniProtKB-EC"/>
</dbReference>
<dbReference type="PANTHER" id="PTHR34848">
    <property type="match status" value="1"/>
</dbReference>
<comment type="catalytic activity">
    <reaction evidence="3">
        <text>adenosylcob(III)inamide + GTP = adenosylcob(III)inamide phosphate + GDP + H(+)</text>
        <dbReference type="Rhea" id="RHEA:15765"/>
        <dbReference type="ChEBI" id="CHEBI:2480"/>
        <dbReference type="ChEBI" id="CHEBI:15378"/>
        <dbReference type="ChEBI" id="CHEBI:37565"/>
        <dbReference type="ChEBI" id="CHEBI:58189"/>
        <dbReference type="ChEBI" id="CHEBI:58502"/>
        <dbReference type="EC" id="2.7.1.156"/>
    </reaction>
</comment>
<keyword evidence="14" id="KW-0067">ATP-binding</keyword>
<evidence type="ECO:0000256" key="18">
    <source>
        <dbReference type="PIRSR" id="PIRSR006135-1"/>
    </source>
</evidence>